<evidence type="ECO:0000256" key="1">
    <source>
        <dbReference type="ARBA" id="ARBA00022884"/>
    </source>
</evidence>
<dbReference type="OMA" id="MHGKDVN"/>
<dbReference type="AlphaFoldDB" id="A0A2I1CH91"/>
<dbReference type="VEuPathDB" id="FungiDB:P174DRAFT_428449"/>
<dbReference type="RefSeq" id="XP_024685555.1">
    <property type="nucleotide sequence ID" value="XM_024825513.1"/>
</dbReference>
<dbReference type="OrthoDB" id="439808at2759"/>
<keyword evidence="1 2" id="KW-0694">RNA-binding</keyword>
<protein>
    <submittedName>
        <fullName evidence="5">RNA-binding domain-containing protein</fullName>
    </submittedName>
</protein>
<feature type="domain" description="RRM" evidence="4">
    <location>
        <begin position="214"/>
        <end position="304"/>
    </location>
</feature>
<dbReference type="FunFam" id="3.30.70.330:FF:001115">
    <property type="entry name" value="RNP domain protein"/>
    <property type="match status" value="1"/>
</dbReference>
<organism evidence="5 6">
    <name type="scientific">Aspergillus novofumigatus (strain IBT 16806)</name>
    <dbReference type="NCBI Taxonomy" id="1392255"/>
    <lineage>
        <taxon>Eukaryota</taxon>
        <taxon>Fungi</taxon>
        <taxon>Dikarya</taxon>
        <taxon>Ascomycota</taxon>
        <taxon>Pezizomycotina</taxon>
        <taxon>Eurotiomycetes</taxon>
        <taxon>Eurotiomycetidae</taxon>
        <taxon>Eurotiales</taxon>
        <taxon>Aspergillaceae</taxon>
        <taxon>Aspergillus</taxon>
        <taxon>Aspergillus subgen. Fumigati</taxon>
    </lineage>
</organism>
<dbReference type="SUPFAM" id="SSF54928">
    <property type="entry name" value="RNA-binding domain, RBD"/>
    <property type="match status" value="2"/>
</dbReference>
<dbReference type="GeneID" id="36532838"/>
<gene>
    <name evidence="5" type="ORF">P174DRAFT_428449</name>
</gene>
<dbReference type="GO" id="GO:0003723">
    <property type="term" value="F:RNA binding"/>
    <property type="evidence" value="ECO:0007669"/>
    <property type="project" value="UniProtKB-UniRule"/>
</dbReference>
<dbReference type="Pfam" id="PF00076">
    <property type="entry name" value="RRM_1"/>
    <property type="match status" value="2"/>
</dbReference>
<feature type="compositionally biased region" description="Basic and acidic residues" evidence="3">
    <location>
        <begin position="110"/>
        <end position="119"/>
    </location>
</feature>
<dbReference type="InterPro" id="IPR052462">
    <property type="entry name" value="SLIRP/GR-RBP-like"/>
</dbReference>
<dbReference type="PROSITE" id="PS50102">
    <property type="entry name" value="RRM"/>
    <property type="match status" value="2"/>
</dbReference>
<feature type="region of interest" description="Disordered" evidence="3">
    <location>
        <begin position="108"/>
        <end position="212"/>
    </location>
</feature>
<comment type="caution">
    <text evidence="5">The sequence shown here is derived from an EMBL/GenBank/DDBJ whole genome shotgun (WGS) entry which is preliminary data.</text>
</comment>
<dbReference type="SMART" id="SM00360">
    <property type="entry name" value="RRM"/>
    <property type="match status" value="2"/>
</dbReference>
<evidence type="ECO:0000256" key="3">
    <source>
        <dbReference type="SAM" id="MobiDB-lite"/>
    </source>
</evidence>
<evidence type="ECO:0000313" key="6">
    <source>
        <dbReference type="Proteomes" id="UP000234474"/>
    </source>
</evidence>
<dbReference type="InterPro" id="IPR000504">
    <property type="entry name" value="RRM_dom"/>
</dbReference>
<evidence type="ECO:0000313" key="5">
    <source>
        <dbReference type="EMBL" id="PKX96960.1"/>
    </source>
</evidence>
<feature type="compositionally biased region" description="Polar residues" evidence="3">
    <location>
        <begin position="163"/>
        <end position="173"/>
    </location>
</feature>
<dbReference type="Proteomes" id="UP000234474">
    <property type="component" value="Unassembled WGS sequence"/>
</dbReference>
<evidence type="ECO:0000256" key="2">
    <source>
        <dbReference type="PROSITE-ProRule" id="PRU00176"/>
    </source>
</evidence>
<proteinExistence type="predicted"/>
<keyword evidence="6" id="KW-1185">Reference proteome</keyword>
<dbReference type="PANTHER" id="PTHR48027">
    <property type="entry name" value="HETEROGENEOUS NUCLEAR RIBONUCLEOPROTEIN 87F-RELATED"/>
    <property type="match status" value="1"/>
</dbReference>
<evidence type="ECO:0000259" key="4">
    <source>
        <dbReference type="PROSITE" id="PS50102"/>
    </source>
</evidence>
<dbReference type="InterPro" id="IPR035979">
    <property type="entry name" value="RBD_domain_sf"/>
</dbReference>
<dbReference type="STRING" id="1392255.A0A2I1CH91"/>
<dbReference type="FunFam" id="3.30.70.330:FF:001113">
    <property type="entry name" value="RNP domain protein"/>
    <property type="match status" value="1"/>
</dbReference>
<name>A0A2I1CH91_ASPN1</name>
<sequence length="360" mass="38498">MSAAAENQADNQALPPPRPPTATDAAAVSADEGRRLYIGNLAYATTEGELKEFFKNYKIESTSIPVNPRTNRPVGYAFVDLATAHEATAAIEELSGKEILQRKVSVQLARKPEPAEAKAEGATSGGEGASGTEGRKRAGGRSRGRGRGRGRGGRFGRGGRNGPETTEAPTNVPGQVDPLTEVANEATNAGPAESAKQTGKPPAWPPEDGIPSKTKVMVANLPYDLTEDKLKEIFADYQPVSAKIALRPIPRFMIKKLQARNERRKGRGFGFVTLGSEELQEKAVKEMNGKEIEGREIAVKVAIDSPGKEDDAVPTGEQTEAAAPVAEEQENTPQLLLKCQDRSIPEQVSRFSADESQSGE</sequence>
<dbReference type="InterPro" id="IPR012677">
    <property type="entry name" value="Nucleotide-bd_a/b_plait_sf"/>
</dbReference>
<feature type="domain" description="RRM" evidence="4">
    <location>
        <begin position="34"/>
        <end position="111"/>
    </location>
</feature>
<reference evidence="6" key="1">
    <citation type="journal article" date="2018" name="Proc. Natl. Acad. Sci. U.S.A.">
        <title>Linking secondary metabolites to gene clusters through genome sequencing of six diverse Aspergillus species.</title>
        <authorList>
            <person name="Kaerboelling I."/>
            <person name="Vesth T.C."/>
            <person name="Frisvad J.C."/>
            <person name="Nybo J.L."/>
            <person name="Theobald S."/>
            <person name="Kuo A."/>
            <person name="Bowyer P."/>
            <person name="Matsuda Y."/>
            <person name="Mondo S."/>
            <person name="Lyhne E.K."/>
            <person name="Kogle M.E."/>
            <person name="Clum A."/>
            <person name="Lipzen A."/>
            <person name="Salamov A."/>
            <person name="Ngan C.Y."/>
            <person name="Daum C."/>
            <person name="Chiniquy J."/>
            <person name="Barry K."/>
            <person name="LaButti K."/>
            <person name="Haridas S."/>
            <person name="Simmons B.A."/>
            <person name="Magnuson J.K."/>
            <person name="Mortensen U.H."/>
            <person name="Larsen T.O."/>
            <person name="Grigoriev I.V."/>
            <person name="Baker S.E."/>
            <person name="Andersen M.R."/>
        </authorList>
    </citation>
    <scope>NUCLEOTIDE SEQUENCE [LARGE SCALE GENOMIC DNA]</scope>
    <source>
        <strain evidence="6">IBT 16806</strain>
    </source>
</reference>
<dbReference type="Gene3D" id="3.30.70.330">
    <property type="match status" value="2"/>
</dbReference>
<feature type="region of interest" description="Disordered" evidence="3">
    <location>
        <begin position="303"/>
        <end position="333"/>
    </location>
</feature>
<feature type="compositionally biased region" description="Basic residues" evidence="3">
    <location>
        <begin position="137"/>
        <end position="154"/>
    </location>
</feature>
<accession>A0A2I1CH91</accession>
<feature type="region of interest" description="Disordered" evidence="3">
    <location>
        <begin position="1"/>
        <end position="27"/>
    </location>
</feature>
<dbReference type="EMBL" id="MSZS01000002">
    <property type="protein sequence ID" value="PKX96960.1"/>
    <property type="molecule type" value="Genomic_DNA"/>
</dbReference>